<gene>
    <name evidence="14" type="primary">LOC113790671</name>
</gene>
<dbReference type="RefSeq" id="XP_027196160.1">
    <property type="nucleotide sequence ID" value="XM_027340359.1"/>
</dbReference>
<dbReference type="InParanoid" id="A0A6P6XRZ4"/>
<dbReference type="GO" id="GO:0003677">
    <property type="term" value="F:DNA binding"/>
    <property type="evidence" value="ECO:0007669"/>
    <property type="project" value="UniProtKB-KW"/>
</dbReference>
<dbReference type="InterPro" id="IPR014756">
    <property type="entry name" value="Ig_E-set"/>
</dbReference>
<feature type="compositionally biased region" description="Basic and acidic residues" evidence="11">
    <location>
        <begin position="704"/>
        <end position="718"/>
    </location>
</feature>
<feature type="region of interest" description="Disordered" evidence="11">
    <location>
        <begin position="468"/>
        <end position="499"/>
    </location>
</feature>
<evidence type="ECO:0000256" key="10">
    <source>
        <dbReference type="ARBA" id="ARBA00031523"/>
    </source>
</evidence>
<comment type="subcellular location">
    <subcellularLocation>
        <location evidence="1">Nucleus</location>
    </subcellularLocation>
</comment>
<feature type="compositionally biased region" description="Basic residues" evidence="11">
    <location>
        <begin position="645"/>
        <end position="660"/>
    </location>
</feature>
<dbReference type="SUPFAM" id="SSF50916">
    <property type="entry name" value="Rap30/74 interaction domains"/>
    <property type="match status" value="1"/>
</dbReference>
<keyword evidence="8" id="KW-0539">Nucleus</keyword>
<evidence type="ECO:0000313" key="13">
    <source>
        <dbReference type="Proteomes" id="UP000515146"/>
    </source>
</evidence>
<feature type="compositionally biased region" description="Acidic residues" evidence="11">
    <location>
        <begin position="723"/>
        <end position="735"/>
    </location>
</feature>
<feature type="domain" description="Arrestin C-terminal-like" evidence="12">
    <location>
        <begin position="168"/>
        <end position="302"/>
    </location>
</feature>
<dbReference type="Proteomes" id="UP000515146">
    <property type="component" value="Unplaced"/>
</dbReference>
<dbReference type="SMART" id="SM01017">
    <property type="entry name" value="Arrestin_C"/>
    <property type="match status" value="2"/>
</dbReference>
<dbReference type="GO" id="GO:0006367">
    <property type="term" value="P:transcription initiation at RNA polymerase II promoter"/>
    <property type="evidence" value="ECO:0007669"/>
    <property type="project" value="InterPro"/>
</dbReference>
<comment type="function">
    <text evidence="9">TFIIF is a general transcription initiation factor that binds to RNA polymerase II and helps to recruit it to the initiation complex in collaboration with TFIIB. It promotes transcription elongation.</text>
</comment>
<feature type="compositionally biased region" description="Polar residues" evidence="11">
    <location>
        <begin position="825"/>
        <end position="834"/>
    </location>
</feature>
<sequence length="940" mass="107902">MDYIRQFDIRLEKEMYYPGECLTGHVILNTLENFKLKAIRVILRGKAQAEWKVIVSGDRRTVKDDQIFIEDRCSIWGKDGETGILTRGQHSFPFKFQLPESCLPCSFESKPCQIRYYIKVTIDIPYASPPQGMKYFTIIGPHIDCMDEQYLKPLVGRDRRSICCLCCRHGIVNLKAYLERSGYCCGESIRLKAEIDNQSEEIVRLRLKLVQHVNYSIERGVLGLSKELTHTVLEYLGEDVQPAQKFRFDSTDSLVVPVMPPTLLNICKLLQIYYILTVWIEMEKSNDDLHLNFPITIATCPFRIPNSNKQPIIDYDVCCDHVEGGQYIGPEFQLGQVYDGSLGMEEGETIVLYRPVYVCVRKSTAHQHQHQQSQSSSATTTKQSQQPISTISKKPISETSSSLPAQSSSSSTSHNQQQEYIVRVPSDTKKQFHVMRFSAALNVDVTKLKNCKLERELMFKEAKEQQEEELPEFGAGSEFGRKEKEEARRRKYERRKTKQNNSPWILKVGGKHGKKYRGIREGGVTENASYYVFFQASDGMFEAFPVNEWYNFTPFQRYKALSAEEAEEKFIKRDQILNFFQLRNMAKTKNDSDKDDSIKKSERKMKKEFKVSDMDDWYDMSENDDDDDDDKFSGGDDSDNDTKHQKLKKDKNKKLNKRKMKKEDNSDNDDGDDEPMEDSDEGDYDDKEVDYMSDESSSSESEEENKNDLKGVADESAIRDLVVSEEDEEEEEEENQDKNLDPEQNENENKSLNDAQSKSIKMEKKSSGDNGGDSSSDSEFDSENSDLEEPKSALLIQPNKNLNKTSTEDSKSTESSGNKRKLEDSSQSTSQQSNKDNKDKSNGLKFRHKLENPSSSISSNEHSTNMVKKMKIKHDSGITEDAVRRYLIRKPMTAADLVQKFKNKTARKAELPDLLAEILRKINPEKQNIKGKMYLSLKPT</sequence>
<evidence type="ECO:0000256" key="2">
    <source>
        <dbReference type="ARBA" id="ARBA00005249"/>
    </source>
</evidence>
<keyword evidence="6" id="KW-0238">DNA-binding</keyword>
<organism evidence="13 14">
    <name type="scientific">Dermatophagoides pteronyssinus</name>
    <name type="common">European house dust mite</name>
    <dbReference type="NCBI Taxonomy" id="6956"/>
    <lineage>
        <taxon>Eukaryota</taxon>
        <taxon>Metazoa</taxon>
        <taxon>Ecdysozoa</taxon>
        <taxon>Arthropoda</taxon>
        <taxon>Chelicerata</taxon>
        <taxon>Arachnida</taxon>
        <taxon>Acari</taxon>
        <taxon>Acariformes</taxon>
        <taxon>Sarcoptiformes</taxon>
        <taxon>Astigmata</taxon>
        <taxon>Psoroptidia</taxon>
        <taxon>Analgoidea</taxon>
        <taxon>Pyroglyphidae</taxon>
        <taxon>Dermatophagoidinae</taxon>
        <taxon>Dermatophagoides</taxon>
    </lineage>
</organism>
<dbReference type="SUPFAM" id="SSF46785">
    <property type="entry name" value="Winged helix' DNA-binding domain"/>
    <property type="match status" value="1"/>
</dbReference>
<dbReference type="Pfam" id="PF00339">
    <property type="entry name" value="Arrestin_N"/>
    <property type="match status" value="1"/>
</dbReference>
<feature type="compositionally biased region" description="Acidic residues" evidence="11">
    <location>
        <begin position="666"/>
        <end position="693"/>
    </location>
</feature>
<reference evidence="14" key="1">
    <citation type="submission" date="2025-08" db="UniProtKB">
        <authorList>
            <consortium name="RefSeq"/>
        </authorList>
    </citation>
    <scope>IDENTIFICATION</scope>
    <source>
        <strain evidence="14">Airmid</strain>
    </source>
</reference>
<evidence type="ECO:0000259" key="12">
    <source>
        <dbReference type="SMART" id="SM01017"/>
    </source>
</evidence>
<feature type="compositionally biased region" description="Basic residues" evidence="11">
    <location>
        <begin position="489"/>
        <end position="498"/>
    </location>
</feature>
<dbReference type="FunCoup" id="A0A6P6XRZ4">
    <property type="interactions" value="1057"/>
</dbReference>
<evidence type="ECO:0000256" key="6">
    <source>
        <dbReference type="ARBA" id="ARBA00023125"/>
    </source>
</evidence>
<protein>
    <recommendedName>
        <fullName evidence="4">General transcription factor IIF subunit 1</fullName>
    </recommendedName>
    <alternativeName>
        <fullName evidence="10">Transcription initiation factor IIF subunit alpha</fullName>
    </alternativeName>
</protein>
<keyword evidence="7" id="KW-0804">Transcription</keyword>
<evidence type="ECO:0000256" key="7">
    <source>
        <dbReference type="ARBA" id="ARBA00023163"/>
    </source>
</evidence>
<evidence type="ECO:0000256" key="4">
    <source>
        <dbReference type="ARBA" id="ARBA00020812"/>
    </source>
</evidence>
<keyword evidence="13" id="KW-1185">Reference proteome</keyword>
<comment type="similarity">
    <text evidence="3">Belongs to the arrestin family.</text>
</comment>
<feature type="compositionally biased region" description="Basic and acidic residues" evidence="11">
    <location>
        <begin position="479"/>
        <end position="488"/>
    </location>
</feature>
<evidence type="ECO:0000256" key="3">
    <source>
        <dbReference type="ARBA" id="ARBA00005298"/>
    </source>
</evidence>
<dbReference type="InterPro" id="IPR011022">
    <property type="entry name" value="Arrestin_C-like"/>
</dbReference>
<evidence type="ECO:0000256" key="11">
    <source>
        <dbReference type="SAM" id="MobiDB-lite"/>
    </source>
</evidence>
<evidence type="ECO:0000313" key="14">
    <source>
        <dbReference type="RefSeq" id="XP_027196160.1"/>
    </source>
</evidence>
<feature type="region of interest" description="Disordered" evidence="11">
    <location>
        <begin position="617"/>
        <end position="864"/>
    </location>
</feature>
<dbReference type="AlphaFoldDB" id="A0A6P6XRZ4"/>
<dbReference type="GO" id="GO:0005674">
    <property type="term" value="C:transcription factor TFIIF complex"/>
    <property type="evidence" value="ECO:0007669"/>
    <property type="project" value="TreeGrafter"/>
</dbReference>
<feature type="compositionally biased region" description="Low complexity" evidence="11">
    <location>
        <begin position="370"/>
        <end position="386"/>
    </location>
</feature>
<feature type="compositionally biased region" description="Acidic residues" evidence="11">
    <location>
        <begin position="776"/>
        <end position="787"/>
    </location>
</feature>
<dbReference type="GO" id="GO:0032968">
    <property type="term" value="P:positive regulation of transcription elongation by RNA polymerase II"/>
    <property type="evidence" value="ECO:0007669"/>
    <property type="project" value="InterPro"/>
</dbReference>
<dbReference type="InterPro" id="IPR011039">
    <property type="entry name" value="TFIIF_interaction"/>
</dbReference>
<evidence type="ECO:0000256" key="9">
    <source>
        <dbReference type="ARBA" id="ARBA00025232"/>
    </source>
</evidence>
<evidence type="ECO:0000256" key="8">
    <source>
        <dbReference type="ARBA" id="ARBA00023242"/>
    </source>
</evidence>
<dbReference type="PANTHER" id="PTHR13011:SF0">
    <property type="entry name" value="GENERAL TRANSCRIPTION FACTOR IIF SUBUNIT 1"/>
    <property type="match status" value="1"/>
</dbReference>
<dbReference type="Pfam" id="PF02752">
    <property type="entry name" value="Arrestin_C"/>
    <property type="match status" value="1"/>
</dbReference>
<dbReference type="InterPro" id="IPR036388">
    <property type="entry name" value="WH-like_DNA-bd_sf"/>
</dbReference>
<accession>A0A6P6XRZ4</accession>
<dbReference type="SUPFAM" id="SSF81296">
    <property type="entry name" value="E set domains"/>
    <property type="match status" value="2"/>
</dbReference>
<feature type="domain" description="Arrestin C-terminal-like" evidence="12">
    <location>
        <begin position="1"/>
        <end position="145"/>
    </location>
</feature>
<dbReference type="InterPro" id="IPR011021">
    <property type="entry name" value="Arrestin-like_N"/>
</dbReference>
<dbReference type="Gene3D" id="2.60.40.640">
    <property type="match status" value="2"/>
</dbReference>
<feature type="compositionally biased region" description="Basic and acidic residues" evidence="11">
    <location>
        <begin position="736"/>
        <end position="751"/>
    </location>
</feature>
<dbReference type="InterPro" id="IPR008851">
    <property type="entry name" value="TFIIF-alpha"/>
</dbReference>
<comment type="similarity">
    <text evidence="2">Belongs to the TFIIF alpha subunit family.</text>
</comment>
<dbReference type="GO" id="GO:0001096">
    <property type="term" value="F:TFIIF-class transcription factor complex binding"/>
    <property type="evidence" value="ECO:0007669"/>
    <property type="project" value="TreeGrafter"/>
</dbReference>
<evidence type="ECO:0000256" key="1">
    <source>
        <dbReference type="ARBA" id="ARBA00004123"/>
    </source>
</evidence>
<dbReference type="InterPro" id="IPR014752">
    <property type="entry name" value="Arrestin-like_C"/>
</dbReference>
<dbReference type="InterPro" id="IPR036390">
    <property type="entry name" value="WH_DNA-bd_sf"/>
</dbReference>
<feature type="compositionally biased region" description="Low complexity" evidence="11">
    <location>
        <begin position="397"/>
        <end position="413"/>
    </location>
</feature>
<dbReference type="KEGG" id="dpte:113790671"/>
<dbReference type="Pfam" id="PF05793">
    <property type="entry name" value="TFIIF_alpha"/>
    <property type="match status" value="1"/>
</dbReference>
<feature type="compositionally biased region" description="Acidic residues" evidence="11">
    <location>
        <begin position="617"/>
        <end position="630"/>
    </location>
</feature>
<proteinExistence type="inferred from homology"/>
<feature type="region of interest" description="Disordered" evidence="11">
    <location>
        <begin position="368"/>
        <end position="418"/>
    </location>
</feature>
<keyword evidence="5" id="KW-0805">Transcription regulation</keyword>
<dbReference type="OrthoDB" id="7785529at2759"/>
<evidence type="ECO:0000256" key="5">
    <source>
        <dbReference type="ARBA" id="ARBA00023015"/>
    </source>
</evidence>
<dbReference type="GO" id="GO:0016251">
    <property type="term" value="F:RNA polymerase II general transcription initiation factor activity"/>
    <property type="evidence" value="ECO:0007669"/>
    <property type="project" value="TreeGrafter"/>
</dbReference>
<name>A0A6P6XRZ4_DERPT</name>
<dbReference type="Gene3D" id="1.10.10.10">
    <property type="entry name" value="Winged helix-like DNA-binding domain superfamily/Winged helix DNA-binding domain"/>
    <property type="match status" value="1"/>
</dbReference>
<dbReference type="PANTHER" id="PTHR13011">
    <property type="entry name" value="TFIIF-ALPHA"/>
    <property type="match status" value="1"/>
</dbReference>